<sequence>MPADSKTEKATPKKRRDERKEGNIFFSMDVVSVVSVFGTFYSLKLLFPGIYQASRDFMEHLLVVGGGATASTEEQFEAIVPSFLEAFLTAALPIMLISVGLSIIATGAQTRFLFTSKKFAPKLRNISPLNGIRRMFSLKNVVELLKNLIKVAVLAVILYVVLRDDFVAVVRTMDMDLTVSTAFMLSMALDMVLKVVLVFVVIAAFDYLYQWWEYERQIKMSKQEVKEELKQTEGNPEIKGRIRNLQRQRARSRMMQAVPGADVIIRNPTHFAVALKYDIDRDAAPIVIARGQDSLALRIVRVGEENDVAVIENRELARGIYAETEIGQEIPREYYGAVAEILVYVYRLKNKME</sequence>
<dbReference type="PANTHER" id="PTHR30531">
    <property type="entry name" value="FLAGELLAR BIOSYNTHETIC PROTEIN FLHB"/>
    <property type="match status" value="1"/>
</dbReference>
<dbReference type="GO" id="GO:0044780">
    <property type="term" value="P:bacterial-type flagellum assembly"/>
    <property type="evidence" value="ECO:0007669"/>
    <property type="project" value="InterPro"/>
</dbReference>
<dbReference type="NCBIfam" id="TIGR00328">
    <property type="entry name" value="flhB"/>
    <property type="match status" value="1"/>
</dbReference>
<keyword evidence="8 12" id="KW-0653">Protein transport</keyword>
<accession>A0A9D1RDZ8</accession>
<reference evidence="13" key="1">
    <citation type="journal article" date="2021" name="PeerJ">
        <title>Extensive microbial diversity within the chicken gut microbiome revealed by metagenomics and culture.</title>
        <authorList>
            <person name="Gilroy R."/>
            <person name="Ravi A."/>
            <person name="Getino M."/>
            <person name="Pursley I."/>
            <person name="Horton D.L."/>
            <person name="Alikhan N.F."/>
            <person name="Baker D."/>
            <person name="Gharbi K."/>
            <person name="Hall N."/>
            <person name="Watson M."/>
            <person name="Adriaenssens E.M."/>
            <person name="Foster-Nyarko E."/>
            <person name="Jarju S."/>
            <person name="Secka A."/>
            <person name="Antonio M."/>
            <person name="Oren A."/>
            <person name="Chaudhuri R.R."/>
            <person name="La Ragione R."/>
            <person name="Hildebrand F."/>
            <person name="Pallen M.J."/>
        </authorList>
    </citation>
    <scope>NUCLEOTIDE SEQUENCE</scope>
    <source>
        <strain evidence="13">ChiSxjej1B13-11762</strain>
    </source>
</reference>
<keyword evidence="5 12" id="KW-1003">Cell membrane</keyword>
<keyword evidence="13" id="KW-0966">Cell projection</keyword>
<dbReference type="EMBL" id="DXGF01000192">
    <property type="protein sequence ID" value="HIW84821.1"/>
    <property type="molecule type" value="Genomic_DNA"/>
</dbReference>
<dbReference type="Gene3D" id="6.10.250.2080">
    <property type="match status" value="1"/>
</dbReference>
<evidence type="ECO:0000256" key="12">
    <source>
        <dbReference type="RuleBase" id="RU364091"/>
    </source>
</evidence>
<dbReference type="InterPro" id="IPR006136">
    <property type="entry name" value="FlhB"/>
</dbReference>
<dbReference type="PRINTS" id="PR00950">
    <property type="entry name" value="TYPE3IMSPROT"/>
</dbReference>
<keyword evidence="4 12" id="KW-0813">Transport</keyword>
<comment type="similarity">
    <text evidence="2 12">Belongs to the type III secretion exporter family.</text>
</comment>
<keyword evidence="11 12" id="KW-1006">Bacterial flagellum protein export</keyword>
<dbReference type="Proteomes" id="UP000824263">
    <property type="component" value="Unassembled WGS sequence"/>
</dbReference>
<dbReference type="GO" id="GO:0005886">
    <property type="term" value="C:plasma membrane"/>
    <property type="evidence" value="ECO:0007669"/>
    <property type="project" value="UniProtKB-SubCell"/>
</dbReference>
<comment type="caution">
    <text evidence="13">The sequence shown here is derived from an EMBL/GenBank/DDBJ whole genome shotgun (WGS) entry which is preliminary data.</text>
</comment>
<keyword evidence="10 12" id="KW-0472">Membrane</keyword>
<dbReference type="PANTHER" id="PTHR30531:SF12">
    <property type="entry name" value="FLAGELLAR BIOSYNTHETIC PROTEIN FLHB"/>
    <property type="match status" value="1"/>
</dbReference>
<evidence type="ECO:0000256" key="6">
    <source>
        <dbReference type="ARBA" id="ARBA00022692"/>
    </source>
</evidence>
<name>A0A9D1RDZ8_9FIRM</name>
<dbReference type="Gene3D" id="3.40.1690.10">
    <property type="entry name" value="secretion proteins EscU"/>
    <property type="match status" value="1"/>
</dbReference>
<reference evidence="13" key="2">
    <citation type="submission" date="2021-04" db="EMBL/GenBank/DDBJ databases">
        <authorList>
            <person name="Gilroy R."/>
        </authorList>
    </citation>
    <scope>NUCLEOTIDE SEQUENCE</scope>
    <source>
        <strain evidence="13">ChiSxjej1B13-11762</strain>
    </source>
</reference>
<evidence type="ECO:0000256" key="2">
    <source>
        <dbReference type="ARBA" id="ARBA00010690"/>
    </source>
</evidence>
<keyword evidence="9 12" id="KW-1133">Transmembrane helix</keyword>
<keyword evidence="6 12" id="KW-0812">Transmembrane</keyword>
<evidence type="ECO:0000256" key="4">
    <source>
        <dbReference type="ARBA" id="ARBA00022448"/>
    </source>
</evidence>
<dbReference type="InterPro" id="IPR006135">
    <property type="entry name" value="T3SS_substrate_exporter"/>
</dbReference>
<evidence type="ECO:0000256" key="8">
    <source>
        <dbReference type="ARBA" id="ARBA00022927"/>
    </source>
</evidence>
<feature type="transmembrane region" description="Helical" evidence="12">
    <location>
        <begin position="23"/>
        <end position="43"/>
    </location>
</feature>
<evidence type="ECO:0000256" key="10">
    <source>
        <dbReference type="ARBA" id="ARBA00023136"/>
    </source>
</evidence>
<evidence type="ECO:0000313" key="13">
    <source>
        <dbReference type="EMBL" id="HIW84821.1"/>
    </source>
</evidence>
<dbReference type="Pfam" id="PF01312">
    <property type="entry name" value="Bac_export_2"/>
    <property type="match status" value="1"/>
</dbReference>
<keyword evidence="13" id="KW-0282">Flagellum</keyword>
<evidence type="ECO:0000256" key="11">
    <source>
        <dbReference type="ARBA" id="ARBA00023225"/>
    </source>
</evidence>
<evidence type="ECO:0000256" key="9">
    <source>
        <dbReference type="ARBA" id="ARBA00022989"/>
    </source>
</evidence>
<dbReference type="InterPro" id="IPR029025">
    <property type="entry name" value="T3SS_substrate_exporter_C"/>
</dbReference>
<dbReference type="GO" id="GO:0009306">
    <property type="term" value="P:protein secretion"/>
    <property type="evidence" value="ECO:0007669"/>
    <property type="project" value="InterPro"/>
</dbReference>
<keyword evidence="13" id="KW-0969">Cilium</keyword>
<proteinExistence type="inferred from homology"/>
<comment type="subcellular location">
    <subcellularLocation>
        <location evidence="1">Cell membrane</location>
        <topology evidence="1">Multi-pass membrane protein</topology>
    </subcellularLocation>
</comment>
<comment type="function">
    <text evidence="12">Required for formation of the rod structure in the basal body of the flagellar apparatus. Together with FliI and FliH, may constitute the export apparatus of flagellin.</text>
</comment>
<protein>
    <recommendedName>
        <fullName evidence="3 12">Flagellar biosynthetic protein FlhB</fullName>
    </recommendedName>
</protein>
<gene>
    <name evidence="12 13" type="primary">flhB</name>
    <name evidence="13" type="ORF">H9873_10970</name>
</gene>
<evidence type="ECO:0000256" key="1">
    <source>
        <dbReference type="ARBA" id="ARBA00004651"/>
    </source>
</evidence>
<dbReference type="FunFam" id="3.40.1690.10:FF:000001">
    <property type="entry name" value="Flagellar biosynthetic protein FlhB"/>
    <property type="match status" value="1"/>
</dbReference>
<dbReference type="AlphaFoldDB" id="A0A9D1RDZ8"/>
<evidence type="ECO:0000256" key="7">
    <source>
        <dbReference type="ARBA" id="ARBA00022795"/>
    </source>
</evidence>
<feature type="transmembrane region" description="Helical" evidence="12">
    <location>
        <begin position="144"/>
        <end position="162"/>
    </location>
</feature>
<feature type="transmembrane region" description="Helical" evidence="12">
    <location>
        <begin position="90"/>
        <end position="114"/>
    </location>
</feature>
<feature type="transmembrane region" description="Helical" evidence="12">
    <location>
        <begin position="182"/>
        <end position="209"/>
    </location>
</feature>
<evidence type="ECO:0000256" key="3">
    <source>
        <dbReference type="ARBA" id="ARBA00021622"/>
    </source>
</evidence>
<evidence type="ECO:0000256" key="5">
    <source>
        <dbReference type="ARBA" id="ARBA00022475"/>
    </source>
</evidence>
<evidence type="ECO:0000313" key="14">
    <source>
        <dbReference type="Proteomes" id="UP000824263"/>
    </source>
</evidence>
<keyword evidence="7 12" id="KW-1005">Bacterial flagellum biogenesis</keyword>
<organism evidence="13 14">
    <name type="scientific">Candidatus Dorea gallistercoris</name>
    <dbReference type="NCBI Taxonomy" id="2838542"/>
    <lineage>
        <taxon>Bacteria</taxon>
        <taxon>Bacillati</taxon>
        <taxon>Bacillota</taxon>
        <taxon>Clostridia</taxon>
        <taxon>Lachnospirales</taxon>
        <taxon>Lachnospiraceae</taxon>
        <taxon>Dorea</taxon>
    </lineage>
</organism>
<dbReference type="SUPFAM" id="SSF160544">
    <property type="entry name" value="EscU C-terminal domain-like"/>
    <property type="match status" value="1"/>
</dbReference>